<dbReference type="Pfam" id="PF18291">
    <property type="entry name" value="HU-HIG"/>
    <property type="match status" value="1"/>
</dbReference>
<dbReference type="Proteomes" id="UP000003327">
    <property type="component" value="Unassembled WGS sequence"/>
</dbReference>
<accession>C9MNB0</accession>
<evidence type="ECO:0000259" key="2">
    <source>
        <dbReference type="Pfam" id="PF18291"/>
    </source>
</evidence>
<dbReference type="SUPFAM" id="SSF47729">
    <property type="entry name" value="IHF-like DNA-binding proteins"/>
    <property type="match status" value="1"/>
</dbReference>
<dbReference type="eggNOG" id="COG0776">
    <property type="taxonomic scope" value="Bacteria"/>
</dbReference>
<dbReference type="SUPFAM" id="SSF46785">
    <property type="entry name" value="Winged helix' DNA-binding domain"/>
    <property type="match status" value="1"/>
</dbReference>
<dbReference type="HOGENOM" id="CLU_078159_1_0_10"/>
<sequence>MSVKYKLLKNSKELSKLSEYRAVTIENQVVDIEQIGEDIQNATTLTPSDINAAIIAIRREMAIQLKMGNAVHLPGIGYFTLSVKGELYQDPRSKHFRLRKPMVRTVKFRPDMKMINTLSDTKFENATYQEGISSIPKREDIDNAIVTLLSNQPFFSIRELRQYLNLSQVNAYRIAKKLEKEGKIRNIGKGRSKLFILNDSSSE</sequence>
<dbReference type="EMBL" id="ACVA01000021">
    <property type="protein sequence ID" value="EEX19079.1"/>
    <property type="molecule type" value="Genomic_DNA"/>
</dbReference>
<dbReference type="InterPro" id="IPR041607">
    <property type="entry name" value="HU-HIG"/>
</dbReference>
<keyword evidence="4" id="KW-1185">Reference proteome</keyword>
<keyword evidence="1 3" id="KW-0238">DNA-binding</keyword>
<feature type="domain" description="HU" evidence="2">
    <location>
        <begin position="1"/>
        <end position="125"/>
    </location>
</feature>
<name>C9MNB0_9BACT</name>
<evidence type="ECO:0000256" key="1">
    <source>
        <dbReference type="ARBA" id="ARBA00023125"/>
    </source>
</evidence>
<comment type="caution">
    <text evidence="3">The sequence shown here is derived from an EMBL/GenBank/DDBJ whole genome shotgun (WGS) entry which is preliminary data.</text>
</comment>
<dbReference type="Gene3D" id="4.10.520.10">
    <property type="entry name" value="IHF-like DNA-binding proteins"/>
    <property type="match status" value="1"/>
</dbReference>
<dbReference type="AlphaFoldDB" id="C9MNB0"/>
<organism evidence="3 4">
    <name type="scientific">Prevotella veroralis F0319</name>
    <dbReference type="NCBI Taxonomy" id="649761"/>
    <lineage>
        <taxon>Bacteria</taxon>
        <taxon>Pseudomonadati</taxon>
        <taxon>Bacteroidota</taxon>
        <taxon>Bacteroidia</taxon>
        <taxon>Bacteroidales</taxon>
        <taxon>Prevotellaceae</taxon>
        <taxon>Prevotella</taxon>
    </lineage>
</organism>
<evidence type="ECO:0000313" key="3">
    <source>
        <dbReference type="EMBL" id="EEX19079.1"/>
    </source>
</evidence>
<dbReference type="InterPro" id="IPR036390">
    <property type="entry name" value="WH_DNA-bd_sf"/>
</dbReference>
<dbReference type="OrthoDB" id="1070719at2"/>
<dbReference type="RefSeq" id="WP_004382742.1">
    <property type="nucleotide sequence ID" value="NZ_GG698712.1"/>
</dbReference>
<evidence type="ECO:0000313" key="4">
    <source>
        <dbReference type="Proteomes" id="UP000003327"/>
    </source>
</evidence>
<dbReference type="InterPro" id="IPR010992">
    <property type="entry name" value="IHF-like_DNA-bd_dom_sf"/>
</dbReference>
<dbReference type="Gene3D" id="1.10.10.10">
    <property type="entry name" value="Winged helix-like DNA-binding domain superfamily/Winged helix DNA-binding domain"/>
    <property type="match status" value="1"/>
</dbReference>
<protein>
    <submittedName>
        <fullName evidence="3">Putative DNA-binding protein</fullName>
    </submittedName>
</protein>
<gene>
    <name evidence="3" type="ORF">HMPREF0973_01096</name>
</gene>
<proteinExistence type="predicted"/>
<reference evidence="3 4" key="1">
    <citation type="submission" date="2009-09" db="EMBL/GenBank/DDBJ databases">
        <authorList>
            <person name="Weinstock G."/>
            <person name="Sodergren E."/>
            <person name="Clifton S."/>
            <person name="Fulton L."/>
            <person name="Fulton B."/>
            <person name="Courtney L."/>
            <person name="Fronick C."/>
            <person name="Harrison M."/>
            <person name="Strong C."/>
            <person name="Farmer C."/>
            <person name="Delahaunty K."/>
            <person name="Markovic C."/>
            <person name="Hall O."/>
            <person name="Minx P."/>
            <person name="Tomlinson C."/>
            <person name="Mitreva M."/>
            <person name="Nelson J."/>
            <person name="Hou S."/>
            <person name="Wollam A."/>
            <person name="Pepin K.H."/>
            <person name="Johnson M."/>
            <person name="Bhonagiri V."/>
            <person name="Nash W.E."/>
            <person name="Warren W."/>
            <person name="Chinwalla A."/>
            <person name="Mardis E.R."/>
            <person name="Wilson R.K."/>
        </authorList>
    </citation>
    <scope>NUCLEOTIDE SEQUENCE [LARGE SCALE GENOMIC DNA]</scope>
    <source>
        <strain evidence="3 4">F0319</strain>
    </source>
</reference>
<dbReference type="GO" id="GO:0003677">
    <property type="term" value="F:DNA binding"/>
    <property type="evidence" value="ECO:0007669"/>
    <property type="project" value="UniProtKB-KW"/>
</dbReference>
<dbReference type="InterPro" id="IPR036388">
    <property type="entry name" value="WH-like_DNA-bd_sf"/>
</dbReference>